<reference evidence="3" key="1">
    <citation type="submission" date="2022-01" db="EMBL/GenBank/DDBJ databases">
        <title>Novel bile acid biosynthetic pathways are enriched in the microbiome of centenarians.</title>
        <authorList>
            <person name="Sato Y."/>
            <person name="Atarashi K."/>
            <person name="Plichta R.D."/>
            <person name="Arai Y."/>
            <person name="Sasajima S."/>
            <person name="Kearney M.S."/>
            <person name="Suda W."/>
            <person name="Takeshita K."/>
            <person name="Sasaki T."/>
            <person name="Okamoto S."/>
            <person name="Skelly N.A."/>
            <person name="Okamura Y."/>
            <person name="Vlamakis H."/>
            <person name="Li Y."/>
            <person name="Tanoue T."/>
            <person name="Takei H."/>
            <person name="Nittono H."/>
            <person name="Narushima S."/>
            <person name="Irie J."/>
            <person name="Itoh H."/>
            <person name="Moriya K."/>
            <person name="Sugiura Y."/>
            <person name="Suematsu M."/>
            <person name="Moritoki N."/>
            <person name="Shibata S."/>
            <person name="Littman R.D."/>
            <person name="Fischbach A.M."/>
            <person name="Uwamino Y."/>
            <person name="Inoue T."/>
            <person name="Honda A."/>
            <person name="Hattori M."/>
            <person name="Murai T."/>
            <person name="Xavier J.R."/>
            <person name="Hirose N."/>
            <person name="Honda K."/>
        </authorList>
    </citation>
    <scope>NUCLEOTIDE SEQUENCE</scope>
    <source>
        <strain evidence="3">CE91-St3</strain>
    </source>
</reference>
<dbReference type="RefSeq" id="WP_075965508.1">
    <property type="nucleotide sequence ID" value="NZ_BQNZ01000003.1"/>
</dbReference>
<dbReference type="AlphaFoldDB" id="A0AA37K963"/>
<dbReference type="SUPFAM" id="SSF102405">
    <property type="entry name" value="MCP/YpsA-like"/>
    <property type="match status" value="1"/>
</dbReference>
<gene>
    <name evidence="3" type="ORF">CE91St3_31390</name>
</gene>
<comment type="caution">
    <text evidence="3">The sequence shown here is derived from an EMBL/GenBank/DDBJ whole genome shotgun (WGS) entry which is preliminary data.</text>
</comment>
<evidence type="ECO:0000313" key="3">
    <source>
        <dbReference type="EMBL" id="GKH73276.1"/>
    </source>
</evidence>
<evidence type="ECO:0000313" key="4">
    <source>
        <dbReference type="Proteomes" id="UP001055114"/>
    </source>
</evidence>
<dbReference type="PANTHER" id="PTHR43022">
    <property type="entry name" value="PROTEIN SMF"/>
    <property type="match status" value="1"/>
</dbReference>
<protein>
    <recommendedName>
        <fullName evidence="2">Smf/DprA SLOG domain-containing protein</fullName>
    </recommendedName>
</protein>
<dbReference type="Proteomes" id="UP001055114">
    <property type="component" value="Unassembled WGS sequence"/>
</dbReference>
<name>A0AA37K963_9BACT</name>
<dbReference type="InterPro" id="IPR003488">
    <property type="entry name" value="DprA"/>
</dbReference>
<dbReference type="PANTHER" id="PTHR43022:SF1">
    <property type="entry name" value="PROTEIN SMF"/>
    <property type="match status" value="1"/>
</dbReference>
<evidence type="ECO:0000259" key="2">
    <source>
        <dbReference type="Pfam" id="PF02481"/>
    </source>
</evidence>
<dbReference type="Pfam" id="PF02481">
    <property type="entry name" value="DNA_processg_A"/>
    <property type="match status" value="1"/>
</dbReference>
<dbReference type="GO" id="GO:0009294">
    <property type="term" value="P:DNA-mediated transformation"/>
    <property type="evidence" value="ECO:0007669"/>
    <property type="project" value="InterPro"/>
</dbReference>
<accession>A0AA37K963</accession>
<sequence length="284" mass="31654">MMYYKERFKDFFAIDELLCLQLIGYSDADICHSFYSPQEKEALQKTIANSPKQHEKAKQILKKQTEAGVATISFYSDEYPWFAFNNLIPDAPPLLHILGDRKLLLRTDCVTIIGSRCADQAGREAAYSLARKFTLEGHVIVSGLAAGCDTAAHRGCLGAGGKTIAFVGSGLDITHPKTNRPLQEEIIRCGGAIVSEHPFGVKANPRRLIARCRFQSVMSSDVIVAQCPIVSGTMYTVFFTQEYDGDIWGWENTIYAVEYDTYNELSSGNEFLLKYNLAVNIKKP</sequence>
<organism evidence="3 4">
    <name type="scientific">Parabacteroides merdae</name>
    <dbReference type="NCBI Taxonomy" id="46503"/>
    <lineage>
        <taxon>Bacteria</taxon>
        <taxon>Pseudomonadati</taxon>
        <taxon>Bacteroidota</taxon>
        <taxon>Bacteroidia</taxon>
        <taxon>Bacteroidales</taxon>
        <taxon>Tannerellaceae</taxon>
        <taxon>Parabacteroides</taxon>
    </lineage>
</organism>
<feature type="domain" description="Smf/DprA SLOG" evidence="2">
    <location>
        <begin position="72"/>
        <end position="265"/>
    </location>
</feature>
<dbReference type="InterPro" id="IPR057666">
    <property type="entry name" value="DrpA_SLOG"/>
</dbReference>
<dbReference type="EMBL" id="BQNZ01000003">
    <property type="protein sequence ID" value="GKH73276.1"/>
    <property type="molecule type" value="Genomic_DNA"/>
</dbReference>
<comment type="similarity">
    <text evidence="1">Belongs to the DprA/Smf family.</text>
</comment>
<proteinExistence type="inferred from homology"/>
<evidence type="ECO:0000256" key="1">
    <source>
        <dbReference type="ARBA" id="ARBA00006525"/>
    </source>
</evidence>
<dbReference type="Gene3D" id="3.40.50.450">
    <property type="match status" value="1"/>
</dbReference>